<evidence type="ECO:0000259" key="2">
    <source>
        <dbReference type="Pfam" id="PF14905"/>
    </source>
</evidence>
<dbReference type="Pfam" id="PF14905">
    <property type="entry name" value="OMP_b-brl_3"/>
    <property type="match status" value="1"/>
</dbReference>
<organism evidence="3 4">
    <name type="scientific">Chitinophaga horti</name>
    <dbReference type="NCBI Taxonomy" id="2920382"/>
    <lineage>
        <taxon>Bacteria</taxon>
        <taxon>Pseudomonadati</taxon>
        <taxon>Bacteroidota</taxon>
        <taxon>Chitinophagia</taxon>
        <taxon>Chitinophagales</taxon>
        <taxon>Chitinophagaceae</taxon>
        <taxon>Chitinophaga</taxon>
    </lineage>
</organism>
<evidence type="ECO:0000313" key="3">
    <source>
        <dbReference type="EMBL" id="UYQ90996.1"/>
    </source>
</evidence>
<dbReference type="Pfam" id="PF13620">
    <property type="entry name" value="CarboxypepD_reg"/>
    <property type="match status" value="1"/>
</dbReference>
<proteinExistence type="predicted"/>
<keyword evidence="4" id="KW-1185">Reference proteome</keyword>
<sequence length="805" mass="89335">MKQILLVCCTLLSPSLSAQLTGRLVTTGGEPVPAANVLLYRAADSSLVKAAVSAANGHFMLPAPSGRYLLQCSSTGFSTWQSAVLVLLDTLDVGLIILQTHSRQLSEVEISAAKPMFTQQPGGLTVQVQNSVLTRGSSALEVLGRMPGVLVDRRSNDLLLNNRSVMVMINGRLQRMPVSQLLTYLNGLRADDLEKIELLDTPPASYDAQGGGGLINLVLKKNRRPGLSGNLAVTAGYGKGEKAAVTGGLSYQTKKVDYYGNYSYNRNRSYNRFDVTGFHDIPIMRPHTYFEFESTARPLTEDHLLSLGADVRPAAGWALGASLQLSENRAGIVTSSRGDYLLPPDSALTVTTAARSFNRWRNAALSGYIERKWKEQALQVDVDYLRYGQHNPTSMYNAYLDRYGALVKMASDSLQAPQHRGMGATNIQIGVLAARYTRSWQQKYSLEAGVKVTYNQSNSRSSFRSLIDGVWTSRAVSSAYDMWEGIGAAYASFTAVLSPGTNVVLGGRYEYARGRVRSVKGAEKPVERRQGNFFPNLSIVHRNWSLTYAQRITRPSYNDLSSFVAYNDPVSVFTGNPRLKPGTSYQLKAAYNIHGYSFSASLHKERHPLVYSQTAYGADETLVHFSPQNMDYQQSATMQATLPFKPWSWWSMSYSIWGGIKQMRIRFTPAPVTKTYWPGNFNFSETFRPFPGSSVELSGWVSSRHYYGTIEVRPQVMINGGWRQELGENKGSLQLSVTDIFRLNRNNSLFGRITPEAYGLDSDVMIYPEHTVSILVKLTYSRSFGGGETKLRQGAGEERERVRRE</sequence>
<name>A0ABY6IUE9_9BACT</name>
<gene>
    <name evidence="3" type="ORF">MKQ68_12925</name>
</gene>
<keyword evidence="1" id="KW-0732">Signal</keyword>
<dbReference type="PANTHER" id="PTHR40980">
    <property type="entry name" value="PLUG DOMAIN-CONTAINING PROTEIN"/>
    <property type="match status" value="1"/>
</dbReference>
<accession>A0ABY6IUE9</accession>
<dbReference type="RefSeq" id="WP_264279491.1">
    <property type="nucleotide sequence ID" value="NZ_CP107006.1"/>
</dbReference>
<dbReference type="InterPro" id="IPR008969">
    <property type="entry name" value="CarboxyPept-like_regulatory"/>
</dbReference>
<protein>
    <submittedName>
        <fullName evidence="3">Outer membrane beta-barrel protein</fullName>
    </submittedName>
</protein>
<dbReference type="PANTHER" id="PTHR40980:SF4">
    <property type="entry name" value="TONB-DEPENDENT RECEPTOR-LIKE BETA-BARREL DOMAIN-CONTAINING PROTEIN"/>
    <property type="match status" value="1"/>
</dbReference>
<dbReference type="SUPFAM" id="SSF56935">
    <property type="entry name" value="Porins"/>
    <property type="match status" value="1"/>
</dbReference>
<dbReference type="Proteomes" id="UP001162741">
    <property type="component" value="Chromosome"/>
</dbReference>
<dbReference type="EMBL" id="CP107006">
    <property type="protein sequence ID" value="UYQ90996.1"/>
    <property type="molecule type" value="Genomic_DNA"/>
</dbReference>
<evidence type="ECO:0000256" key="1">
    <source>
        <dbReference type="SAM" id="SignalP"/>
    </source>
</evidence>
<feature type="signal peptide" evidence="1">
    <location>
        <begin position="1"/>
        <end position="18"/>
    </location>
</feature>
<reference evidence="3" key="1">
    <citation type="submission" date="2022-10" db="EMBL/GenBank/DDBJ databases">
        <title>Chitinophaga sp. nov., isolated from soil.</title>
        <authorList>
            <person name="Jeon C.O."/>
        </authorList>
    </citation>
    <scope>NUCLEOTIDE SEQUENCE</scope>
    <source>
        <strain evidence="3">R8</strain>
    </source>
</reference>
<feature type="domain" description="Outer membrane protein beta-barrel" evidence="2">
    <location>
        <begin position="374"/>
        <end position="748"/>
    </location>
</feature>
<feature type="chain" id="PRO_5047115756" evidence="1">
    <location>
        <begin position="19"/>
        <end position="805"/>
    </location>
</feature>
<evidence type="ECO:0000313" key="4">
    <source>
        <dbReference type="Proteomes" id="UP001162741"/>
    </source>
</evidence>
<dbReference type="InterPro" id="IPR041700">
    <property type="entry name" value="OMP_b-brl_3"/>
</dbReference>
<dbReference type="SUPFAM" id="SSF49464">
    <property type="entry name" value="Carboxypeptidase regulatory domain-like"/>
    <property type="match status" value="1"/>
</dbReference>